<feature type="transmembrane region" description="Helical" evidence="8">
    <location>
        <begin position="125"/>
        <end position="146"/>
    </location>
</feature>
<dbReference type="AlphaFoldDB" id="A0A1I7XF51"/>
<dbReference type="GO" id="GO:0005886">
    <property type="term" value="C:plasma membrane"/>
    <property type="evidence" value="ECO:0007669"/>
    <property type="project" value="UniProtKB-SubCell"/>
</dbReference>
<feature type="transmembrane region" description="Helical" evidence="8">
    <location>
        <begin position="526"/>
        <end position="546"/>
    </location>
</feature>
<keyword evidence="5 8" id="KW-1133">Transmembrane helix</keyword>
<keyword evidence="10" id="KW-1185">Reference proteome</keyword>
<protein>
    <submittedName>
        <fullName evidence="11">SSD domain-containing protein</fullName>
    </submittedName>
</protein>
<comment type="subcellular location">
    <subcellularLocation>
        <location evidence="1">Cell membrane</location>
        <topology evidence="1">Multi-pass membrane protein</topology>
    </subcellularLocation>
</comment>
<comment type="similarity">
    <text evidence="2">Belongs to the patched family.</text>
</comment>
<evidence type="ECO:0000256" key="7">
    <source>
        <dbReference type="ARBA" id="ARBA00023180"/>
    </source>
</evidence>
<feature type="transmembrane region" description="Helical" evidence="8">
    <location>
        <begin position="343"/>
        <end position="362"/>
    </location>
</feature>
<dbReference type="WBParaSite" id="Hba_16091">
    <property type="protein sequence ID" value="Hba_16091"/>
    <property type="gene ID" value="Hba_16091"/>
</dbReference>
<dbReference type="SUPFAM" id="SSF82866">
    <property type="entry name" value="Multidrug efflux transporter AcrB transmembrane domain"/>
    <property type="match status" value="2"/>
</dbReference>
<dbReference type="InterPro" id="IPR000731">
    <property type="entry name" value="SSD"/>
</dbReference>
<feature type="transmembrane region" description="Helical" evidence="8">
    <location>
        <begin position="504"/>
        <end position="519"/>
    </location>
</feature>
<dbReference type="GO" id="GO:0030659">
    <property type="term" value="C:cytoplasmic vesicle membrane"/>
    <property type="evidence" value="ECO:0007669"/>
    <property type="project" value="TreeGrafter"/>
</dbReference>
<accession>A0A1I7XF51</accession>
<keyword evidence="6 8" id="KW-0472">Membrane</keyword>
<feature type="transmembrane region" description="Helical" evidence="8">
    <location>
        <begin position="597"/>
        <end position="619"/>
    </location>
</feature>
<feature type="transmembrane region" description="Helical" evidence="8">
    <location>
        <begin position="657"/>
        <end position="675"/>
    </location>
</feature>
<evidence type="ECO:0000256" key="1">
    <source>
        <dbReference type="ARBA" id="ARBA00004651"/>
    </source>
</evidence>
<evidence type="ECO:0000259" key="9">
    <source>
        <dbReference type="PROSITE" id="PS50156"/>
    </source>
</evidence>
<feature type="transmembrane region" description="Helical" evidence="8">
    <location>
        <begin position="224"/>
        <end position="250"/>
    </location>
</feature>
<keyword evidence="4 8" id="KW-0812">Transmembrane</keyword>
<feature type="transmembrane region" description="Helical" evidence="8">
    <location>
        <begin position="7"/>
        <end position="27"/>
    </location>
</feature>
<evidence type="ECO:0000256" key="5">
    <source>
        <dbReference type="ARBA" id="ARBA00022989"/>
    </source>
</evidence>
<reference evidence="11" key="1">
    <citation type="submission" date="2016-11" db="UniProtKB">
        <authorList>
            <consortium name="WormBaseParasite"/>
        </authorList>
    </citation>
    <scope>IDENTIFICATION</scope>
</reference>
<evidence type="ECO:0000313" key="11">
    <source>
        <dbReference type="WBParaSite" id="Hba_16091"/>
    </source>
</evidence>
<evidence type="ECO:0000256" key="4">
    <source>
        <dbReference type="ARBA" id="ARBA00022692"/>
    </source>
</evidence>
<dbReference type="PANTHER" id="PTHR10796:SF124">
    <property type="entry name" value="SSD DOMAIN-CONTAINING PROTEIN"/>
    <property type="match status" value="1"/>
</dbReference>
<organism evidence="10 11">
    <name type="scientific">Heterorhabditis bacteriophora</name>
    <name type="common">Entomopathogenic nematode worm</name>
    <dbReference type="NCBI Taxonomy" id="37862"/>
    <lineage>
        <taxon>Eukaryota</taxon>
        <taxon>Metazoa</taxon>
        <taxon>Ecdysozoa</taxon>
        <taxon>Nematoda</taxon>
        <taxon>Chromadorea</taxon>
        <taxon>Rhabditida</taxon>
        <taxon>Rhabditina</taxon>
        <taxon>Rhabditomorpha</taxon>
        <taxon>Strongyloidea</taxon>
        <taxon>Heterorhabditidae</taxon>
        <taxon>Heterorhabditis</taxon>
    </lineage>
</organism>
<dbReference type="InterPro" id="IPR003392">
    <property type="entry name" value="PTHD_SSD"/>
</dbReference>
<dbReference type="Pfam" id="PF02460">
    <property type="entry name" value="Patched"/>
    <property type="match status" value="1"/>
</dbReference>
<keyword evidence="7" id="KW-0325">Glycoprotein</keyword>
<dbReference type="InterPro" id="IPR051697">
    <property type="entry name" value="Patched_domain-protein"/>
</dbReference>
<dbReference type="PROSITE" id="PS50156">
    <property type="entry name" value="SSD"/>
    <property type="match status" value="1"/>
</dbReference>
<dbReference type="Proteomes" id="UP000095283">
    <property type="component" value="Unplaced"/>
</dbReference>
<feature type="transmembrane region" description="Helical" evidence="8">
    <location>
        <begin position="33"/>
        <end position="50"/>
    </location>
</feature>
<name>A0A1I7XF51_HETBA</name>
<evidence type="ECO:0000256" key="6">
    <source>
        <dbReference type="ARBA" id="ARBA00023136"/>
    </source>
</evidence>
<sequence>MSFRKNFTLDWVGLMPFCLIMLEIIIFKYSSLYVNNFLAFQVISFLPFLFKINSIFCNVTFQTHLNITYPLYRTRFATEPIDVSRTLGNVSIGKNAELEAASAWLLLFQLKQHSPRMARLSAKPLMGVVGVLSTLMAIVSSTGLLLLLDVTFVDMCTVMPFLSLTIGIDDTFLMLAAWHETSRGSGVFERIDRAMRHAAVSISITSLTDALAFFIGSFAPLPAVIYFCYYSCAAIIFIFAYCLTVFVAALSLQGLLEEKNLNSLTMKPVRDIRHMGPLKEKLTMCDIIFNMGSVEILTDETGQNNNDTKFKSPYDIQKSPQDIRMWYHVFFEDYYAPFISKSWVATLAFILFLTYTVLAYIGTQNVVVGFDVLREFEETPCSNGRNSTTFWFFSFEEYMRNLGFGDSWKDMQDDNESFMGNLHGFLVANDKFAYDVLSKNGSIQAFRLSTGLVNVKTDENINNCAHLMRDICDKHTEYGLSTYTPMWNIADQFEIMWPQTMQDLYISIVVMICVAILFIPQPLCSLVIASNIASVAMGVIGFMSWWNVNLDATSMITIAMSVGFSVDFAAHVSYAYMTEEVKRKPTANPAESRLRCILGTVGWPITQASFSVLLGVSSLYTVDSYVVQTCFKTVLLVIIFDSVTISQTSRLSGTMHALLFLPLVLMYAHKTYLFFSRKIVWPNQVSKAVPVDVQS</sequence>
<feature type="transmembrane region" description="Helical" evidence="8">
    <location>
        <begin position="198"/>
        <end position="218"/>
    </location>
</feature>
<proteinExistence type="inferred from homology"/>
<dbReference type="GO" id="GO:0018996">
    <property type="term" value="P:molting cycle, collagen and cuticulin-based cuticle"/>
    <property type="evidence" value="ECO:0007669"/>
    <property type="project" value="TreeGrafter"/>
</dbReference>
<feature type="transmembrane region" description="Helical" evidence="8">
    <location>
        <begin position="552"/>
        <end position="576"/>
    </location>
</feature>
<dbReference type="FunFam" id="1.20.1640.10:FF:000013">
    <property type="entry name" value="PaTched Related family"/>
    <property type="match status" value="1"/>
</dbReference>
<evidence type="ECO:0000256" key="8">
    <source>
        <dbReference type="SAM" id="Phobius"/>
    </source>
</evidence>
<evidence type="ECO:0000256" key="3">
    <source>
        <dbReference type="ARBA" id="ARBA00022475"/>
    </source>
</evidence>
<feature type="transmembrane region" description="Helical" evidence="8">
    <location>
        <begin position="158"/>
        <end position="178"/>
    </location>
</feature>
<evidence type="ECO:0000256" key="2">
    <source>
        <dbReference type="ARBA" id="ARBA00005585"/>
    </source>
</evidence>
<feature type="domain" description="SSD" evidence="9">
    <location>
        <begin position="116"/>
        <end position="252"/>
    </location>
</feature>
<dbReference type="GO" id="GO:0006897">
    <property type="term" value="P:endocytosis"/>
    <property type="evidence" value="ECO:0007669"/>
    <property type="project" value="TreeGrafter"/>
</dbReference>
<dbReference type="PANTHER" id="PTHR10796">
    <property type="entry name" value="PATCHED-RELATED"/>
    <property type="match status" value="1"/>
</dbReference>
<dbReference type="Gene3D" id="1.20.1640.10">
    <property type="entry name" value="Multidrug efflux transporter AcrB transmembrane domain"/>
    <property type="match status" value="2"/>
</dbReference>
<evidence type="ECO:0000313" key="10">
    <source>
        <dbReference type="Proteomes" id="UP000095283"/>
    </source>
</evidence>
<keyword evidence="3" id="KW-1003">Cell membrane</keyword>